<protein>
    <submittedName>
        <fullName evidence="3">DDE_Tnp_1_7 domain-containing protein</fullName>
    </submittedName>
</protein>
<organism evidence="2 3">
    <name type="scientific">Heligmosomoides polygyrus</name>
    <name type="common">Parasitic roundworm</name>
    <dbReference type="NCBI Taxonomy" id="6339"/>
    <lineage>
        <taxon>Eukaryota</taxon>
        <taxon>Metazoa</taxon>
        <taxon>Ecdysozoa</taxon>
        <taxon>Nematoda</taxon>
        <taxon>Chromadorea</taxon>
        <taxon>Rhabditida</taxon>
        <taxon>Rhabditina</taxon>
        <taxon>Rhabditomorpha</taxon>
        <taxon>Strongyloidea</taxon>
        <taxon>Heligmosomidae</taxon>
        <taxon>Heligmosomoides</taxon>
    </lineage>
</organism>
<dbReference type="EMBL" id="UZAH01005238">
    <property type="protein sequence ID" value="VDO28850.1"/>
    <property type="molecule type" value="Genomic_DNA"/>
</dbReference>
<evidence type="ECO:0000313" key="1">
    <source>
        <dbReference type="EMBL" id="VDO28850.1"/>
    </source>
</evidence>
<dbReference type="WBParaSite" id="HPBE_0000285901-mRNA-1">
    <property type="protein sequence ID" value="HPBE_0000285901-mRNA-1"/>
    <property type="gene ID" value="HPBE_0000285901"/>
</dbReference>
<name>A0A183F9L7_HELPZ</name>
<gene>
    <name evidence="1" type="ORF">HPBE_LOCUS2860</name>
</gene>
<evidence type="ECO:0000313" key="2">
    <source>
        <dbReference type="Proteomes" id="UP000050761"/>
    </source>
</evidence>
<accession>A0A3P7U1R6</accession>
<keyword evidence="2" id="KW-1185">Reference proteome</keyword>
<proteinExistence type="predicted"/>
<dbReference type="AlphaFoldDB" id="A0A183F9L7"/>
<dbReference type="Proteomes" id="UP000050761">
    <property type="component" value="Unassembled WGS sequence"/>
</dbReference>
<reference evidence="1 2" key="1">
    <citation type="submission" date="2018-11" db="EMBL/GenBank/DDBJ databases">
        <authorList>
            <consortium name="Pathogen Informatics"/>
        </authorList>
    </citation>
    <scope>NUCLEOTIDE SEQUENCE [LARGE SCALE GENOMIC DNA]</scope>
</reference>
<dbReference type="OrthoDB" id="5876883at2759"/>
<accession>A0A183F9L7</accession>
<reference evidence="3" key="2">
    <citation type="submission" date="2019-09" db="UniProtKB">
        <authorList>
            <consortium name="WormBaseParasite"/>
        </authorList>
    </citation>
    <scope>IDENTIFICATION</scope>
</reference>
<sequence length="70" mass="7795">MPDSCNLIPDSWTGFSNHVAIETATPLGKSLCTRAIRCSATGKIQPDDVGFFNYMKSLMKRFHSHVIVHD</sequence>
<evidence type="ECO:0000313" key="3">
    <source>
        <dbReference type="WBParaSite" id="HPBE_0000285901-mRNA-1"/>
    </source>
</evidence>